<dbReference type="EMBL" id="JABXBU010000012">
    <property type="protein sequence ID" value="KAF8789067.1"/>
    <property type="molecule type" value="Genomic_DNA"/>
</dbReference>
<dbReference type="InterPro" id="IPR036397">
    <property type="entry name" value="RNaseH_sf"/>
</dbReference>
<proteinExistence type="predicted"/>
<dbReference type="OMA" id="WFSQKHI"/>
<organism evidence="1 2">
    <name type="scientific">Argiope bruennichi</name>
    <name type="common">Wasp spider</name>
    <name type="synonym">Aranea bruennichi</name>
    <dbReference type="NCBI Taxonomy" id="94029"/>
    <lineage>
        <taxon>Eukaryota</taxon>
        <taxon>Metazoa</taxon>
        <taxon>Ecdysozoa</taxon>
        <taxon>Arthropoda</taxon>
        <taxon>Chelicerata</taxon>
        <taxon>Arachnida</taxon>
        <taxon>Araneae</taxon>
        <taxon>Araneomorphae</taxon>
        <taxon>Entelegynae</taxon>
        <taxon>Araneoidea</taxon>
        <taxon>Araneidae</taxon>
        <taxon>Argiope</taxon>
    </lineage>
</organism>
<comment type="caution">
    <text evidence="1">The sequence shown here is derived from an EMBL/GenBank/DDBJ whole genome shotgun (WGS) entry which is preliminary data.</text>
</comment>
<reference evidence="1" key="2">
    <citation type="submission" date="2020-06" db="EMBL/GenBank/DDBJ databases">
        <authorList>
            <person name="Sheffer M."/>
        </authorList>
    </citation>
    <scope>NUCLEOTIDE SEQUENCE</scope>
</reference>
<gene>
    <name evidence="1" type="ORF">HNY73_007044</name>
</gene>
<dbReference type="OrthoDB" id="6432144at2759"/>
<dbReference type="Proteomes" id="UP000807504">
    <property type="component" value="Unassembled WGS sequence"/>
</dbReference>
<dbReference type="AlphaFoldDB" id="A0A8T0FCR1"/>
<dbReference type="GO" id="GO:0003676">
    <property type="term" value="F:nucleic acid binding"/>
    <property type="evidence" value="ECO:0007669"/>
    <property type="project" value="InterPro"/>
</dbReference>
<sequence length="130" mass="15412">MQLRFLFGKKSGDDHDKMNGDHFEKGIESVLPKLKKNSVIVMDKASYHSVKMEKIPTTSWTKKSTQEWFSQKHISWDKDMIKIELLQKVSEVKHFYDIYRVETIAEKYGHTILRLPPYHSELNPIDMIWS</sequence>
<keyword evidence="2" id="KW-1185">Reference proteome</keyword>
<accession>A0A8T0FCR1</accession>
<name>A0A8T0FCR1_ARGBR</name>
<evidence type="ECO:0000313" key="2">
    <source>
        <dbReference type="Proteomes" id="UP000807504"/>
    </source>
</evidence>
<evidence type="ECO:0000313" key="1">
    <source>
        <dbReference type="EMBL" id="KAF8789067.1"/>
    </source>
</evidence>
<protein>
    <submittedName>
        <fullName evidence="1">Uncharacterized protein</fullName>
    </submittedName>
</protein>
<dbReference type="PANTHER" id="PTHR33939:SF1">
    <property type="entry name" value="DUF4371 DOMAIN-CONTAINING PROTEIN"/>
    <property type="match status" value="1"/>
</dbReference>
<reference evidence="1" key="1">
    <citation type="journal article" date="2020" name="bioRxiv">
        <title>Chromosome-level reference genome of the European wasp spider Argiope bruennichi: a resource for studies on range expansion and evolutionary adaptation.</title>
        <authorList>
            <person name="Sheffer M.M."/>
            <person name="Hoppe A."/>
            <person name="Krehenwinkel H."/>
            <person name="Uhl G."/>
            <person name="Kuss A.W."/>
            <person name="Jensen L."/>
            <person name="Jensen C."/>
            <person name="Gillespie R.G."/>
            <person name="Hoff K.J."/>
            <person name="Prost S."/>
        </authorList>
    </citation>
    <scope>NUCLEOTIDE SEQUENCE</scope>
</reference>
<dbReference type="PANTHER" id="PTHR33939">
    <property type="entry name" value="PROTEIN CBG22215"/>
    <property type="match status" value="1"/>
</dbReference>
<dbReference type="Gene3D" id="3.30.420.10">
    <property type="entry name" value="Ribonuclease H-like superfamily/Ribonuclease H"/>
    <property type="match status" value="1"/>
</dbReference>